<keyword evidence="5 6" id="KW-0472">Membrane</keyword>
<keyword evidence="8" id="KW-1185">Reference proteome</keyword>
<dbReference type="PANTHER" id="PTHR39087">
    <property type="entry name" value="UPF0104 MEMBRANE PROTEIN MJ1595"/>
    <property type="match status" value="1"/>
</dbReference>
<name>A0ABQ1SBE9_9SPHN</name>
<gene>
    <name evidence="7" type="ORF">GCM10011515_20280</name>
</gene>
<protein>
    <submittedName>
        <fullName evidence="7">Uncharacterized protein</fullName>
    </submittedName>
</protein>
<comment type="caution">
    <text evidence="7">The sequence shown here is derived from an EMBL/GenBank/DDBJ whole genome shotgun (WGS) entry which is preliminary data.</text>
</comment>
<sequence length="71" mass="7303">MAGSIAATLAPIPLGLGTFEASATAMLVALHIPFEAALTGVLLLRGLTLWLPLIPGLLLLRAGLYPPGTRK</sequence>
<evidence type="ECO:0000313" key="7">
    <source>
        <dbReference type="EMBL" id="GGE00407.1"/>
    </source>
</evidence>
<keyword evidence="2" id="KW-1003">Cell membrane</keyword>
<evidence type="ECO:0000256" key="5">
    <source>
        <dbReference type="ARBA" id="ARBA00023136"/>
    </source>
</evidence>
<comment type="subcellular location">
    <subcellularLocation>
        <location evidence="1">Cell membrane</location>
        <topology evidence="1">Multi-pass membrane protein</topology>
    </subcellularLocation>
</comment>
<keyword evidence="3 6" id="KW-0812">Transmembrane</keyword>
<accession>A0ABQ1SBE9</accession>
<evidence type="ECO:0000313" key="8">
    <source>
        <dbReference type="Proteomes" id="UP000619041"/>
    </source>
</evidence>
<dbReference type="PANTHER" id="PTHR39087:SF2">
    <property type="entry name" value="UPF0104 MEMBRANE PROTEIN MJ1595"/>
    <property type="match status" value="1"/>
</dbReference>
<dbReference type="Proteomes" id="UP000619041">
    <property type="component" value="Unassembled WGS sequence"/>
</dbReference>
<organism evidence="7 8">
    <name type="scientific">Tsuneonella deserti</name>
    <dbReference type="NCBI Taxonomy" id="2035528"/>
    <lineage>
        <taxon>Bacteria</taxon>
        <taxon>Pseudomonadati</taxon>
        <taxon>Pseudomonadota</taxon>
        <taxon>Alphaproteobacteria</taxon>
        <taxon>Sphingomonadales</taxon>
        <taxon>Erythrobacteraceae</taxon>
        <taxon>Tsuneonella</taxon>
    </lineage>
</organism>
<evidence type="ECO:0000256" key="2">
    <source>
        <dbReference type="ARBA" id="ARBA00022475"/>
    </source>
</evidence>
<dbReference type="InterPro" id="IPR022791">
    <property type="entry name" value="L-PG_synthase/AglD"/>
</dbReference>
<proteinExistence type="predicted"/>
<evidence type="ECO:0000256" key="3">
    <source>
        <dbReference type="ARBA" id="ARBA00022692"/>
    </source>
</evidence>
<dbReference type="EMBL" id="BMKL01000001">
    <property type="protein sequence ID" value="GGE00407.1"/>
    <property type="molecule type" value="Genomic_DNA"/>
</dbReference>
<feature type="transmembrane region" description="Helical" evidence="6">
    <location>
        <begin position="37"/>
        <end position="60"/>
    </location>
</feature>
<reference evidence="8" key="1">
    <citation type="journal article" date="2019" name="Int. J. Syst. Evol. Microbiol.">
        <title>The Global Catalogue of Microorganisms (GCM) 10K type strain sequencing project: providing services to taxonomists for standard genome sequencing and annotation.</title>
        <authorList>
            <consortium name="The Broad Institute Genomics Platform"/>
            <consortium name="The Broad Institute Genome Sequencing Center for Infectious Disease"/>
            <person name="Wu L."/>
            <person name="Ma J."/>
        </authorList>
    </citation>
    <scope>NUCLEOTIDE SEQUENCE [LARGE SCALE GENOMIC DNA]</scope>
    <source>
        <strain evidence="8">CGMCC 1.15959</strain>
    </source>
</reference>
<keyword evidence="4 6" id="KW-1133">Transmembrane helix</keyword>
<evidence type="ECO:0000256" key="4">
    <source>
        <dbReference type="ARBA" id="ARBA00022989"/>
    </source>
</evidence>
<evidence type="ECO:0000256" key="6">
    <source>
        <dbReference type="SAM" id="Phobius"/>
    </source>
</evidence>
<evidence type="ECO:0000256" key="1">
    <source>
        <dbReference type="ARBA" id="ARBA00004651"/>
    </source>
</evidence>
<dbReference type="Pfam" id="PF03706">
    <property type="entry name" value="LPG_synthase_TM"/>
    <property type="match status" value="1"/>
</dbReference>